<dbReference type="Gene3D" id="3.50.50.60">
    <property type="entry name" value="FAD/NAD(P)-binding domain"/>
    <property type="match status" value="2"/>
</dbReference>
<keyword evidence="6 8" id="KW-0560">Oxidoreductase</keyword>
<dbReference type="GO" id="GO:0004499">
    <property type="term" value="F:N,N-dimethylaniline monooxygenase activity"/>
    <property type="evidence" value="ECO:0007669"/>
    <property type="project" value="InterPro"/>
</dbReference>
<evidence type="ECO:0000256" key="5">
    <source>
        <dbReference type="ARBA" id="ARBA00022857"/>
    </source>
</evidence>
<keyword evidence="5" id="KW-0521">NADP</keyword>
<reference evidence="8" key="1">
    <citation type="submission" date="2020-02" db="EMBL/GenBank/DDBJ databases">
        <authorList>
            <person name="Meier V. D."/>
        </authorList>
    </citation>
    <scope>NUCLEOTIDE SEQUENCE</scope>
    <source>
        <strain evidence="8">AVDCRST_MAG01</strain>
    </source>
</reference>
<dbReference type="EMBL" id="CADCUW010000044">
    <property type="protein sequence ID" value="CAA9386933.1"/>
    <property type="molecule type" value="Genomic_DNA"/>
</dbReference>
<dbReference type="InterPro" id="IPR036188">
    <property type="entry name" value="FAD/NAD-bd_sf"/>
</dbReference>
<accession>A0A6J4NJM1</accession>
<dbReference type="EC" id="1.14.13.22" evidence="8"/>
<evidence type="ECO:0000256" key="7">
    <source>
        <dbReference type="ARBA" id="ARBA00023033"/>
    </source>
</evidence>
<evidence type="ECO:0000313" key="8">
    <source>
        <dbReference type="EMBL" id="CAA9386933.1"/>
    </source>
</evidence>
<evidence type="ECO:0000256" key="6">
    <source>
        <dbReference type="ARBA" id="ARBA00023002"/>
    </source>
</evidence>
<evidence type="ECO:0000256" key="1">
    <source>
        <dbReference type="ARBA" id="ARBA00001974"/>
    </source>
</evidence>
<evidence type="ECO:0000256" key="4">
    <source>
        <dbReference type="ARBA" id="ARBA00022827"/>
    </source>
</evidence>
<evidence type="ECO:0000256" key="2">
    <source>
        <dbReference type="ARBA" id="ARBA00010139"/>
    </source>
</evidence>
<comment type="similarity">
    <text evidence="2">Belongs to the FAD-binding monooxygenase family.</text>
</comment>
<dbReference type="PANTHER" id="PTHR43098:SF3">
    <property type="entry name" value="L-ORNITHINE N(5)-MONOOXYGENASE-RELATED"/>
    <property type="match status" value="1"/>
</dbReference>
<gene>
    <name evidence="8" type="ORF">AVDCRST_MAG01-01-291</name>
</gene>
<dbReference type="GO" id="GO:0050660">
    <property type="term" value="F:flavin adenine dinucleotide binding"/>
    <property type="evidence" value="ECO:0007669"/>
    <property type="project" value="InterPro"/>
</dbReference>
<keyword evidence="7 8" id="KW-0503">Monooxygenase</keyword>
<evidence type="ECO:0000256" key="3">
    <source>
        <dbReference type="ARBA" id="ARBA00022630"/>
    </source>
</evidence>
<dbReference type="InterPro" id="IPR050775">
    <property type="entry name" value="FAD-binding_Monooxygenases"/>
</dbReference>
<dbReference type="GO" id="GO:0050661">
    <property type="term" value="F:NADP binding"/>
    <property type="evidence" value="ECO:0007669"/>
    <property type="project" value="InterPro"/>
</dbReference>
<dbReference type="AlphaFoldDB" id="A0A6J4NJM1"/>
<dbReference type="SUPFAM" id="SSF51905">
    <property type="entry name" value="FAD/NAD(P)-binding domain"/>
    <property type="match status" value="2"/>
</dbReference>
<organism evidence="8">
    <name type="scientific">uncultured Rubrobacteraceae bacterium</name>
    <dbReference type="NCBI Taxonomy" id="349277"/>
    <lineage>
        <taxon>Bacteria</taxon>
        <taxon>Bacillati</taxon>
        <taxon>Actinomycetota</taxon>
        <taxon>Rubrobacteria</taxon>
        <taxon>Rubrobacterales</taxon>
        <taxon>Rubrobacteraceae</taxon>
        <taxon>environmental samples</taxon>
    </lineage>
</organism>
<dbReference type="GO" id="GO:0018667">
    <property type="term" value="F:cyclohexanone monooxygenase activity"/>
    <property type="evidence" value="ECO:0007669"/>
    <property type="project" value="UniProtKB-EC"/>
</dbReference>
<dbReference type="InterPro" id="IPR020946">
    <property type="entry name" value="Flavin_mOase-like"/>
</dbReference>
<comment type="cofactor">
    <cofactor evidence="1">
        <name>FAD</name>
        <dbReference type="ChEBI" id="CHEBI:57692"/>
    </cofactor>
</comment>
<proteinExistence type="inferred from homology"/>
<keyword evidence="4" id="KW-0274">FAD</keyword>
<protein>
    <submittedName>
        <fullName evidence="8">Cyclohexanone monooxygenase</fullName>
        <ecNumber evidence="8">1.14.13.22</ecNumber>
    </submittedName>
</protein>
<dbReference type="Pfam" id="PF00743">
    <property type="entry name" value="FMO-like"/>
    <property type="match status" value="1"/>
</dbReference>
<sequence length="557" mass="62883">MSSTRQHLREAGAEERATDFDAVIVGAGFSGLYMLHRLRNEMGLSARVFEEGDGVGGTWYWNRYPGARSDSDSYIYSYSFDKELWQEWEWSERYPGQEEIQSYLEHVTDRFDLRRDIRLSTRVSGATFDEEREVWEVRTDSGDVVTARFFIAAVGALSAATRPDIPGRDTFEGEWYHTGLWPQEGVDFTGKTVGIIGTGATGIQAIPLIAEQAERLTVFQRTANYAIPARNGPVDPEVQEARKADYEGIWERVRNSFAGHELWFIERGALEDSPEQREHEFRERWDRGGFGLWVGNYNDIFFTKEANDTVSEWMRRRIAERVDDPETAEKLTPRDHAFGTKRVPLETNYYEAFNRDNVELVDVKAAPIREITPTGLRTEEAEYEFDVLVFATGFDAMTGPLNRIDIRGRGGQLLRGKWAEGPRTYLGLTSAGFPNLFFITGPGSPSVLTNMPVSIEQHVEFVSKIVGDMGERGAEIIEPTQRAEDGWSDHVQELAHATLFPESATWYMGANIPGKPRVFMPYLGGAGPYRQKCDEIATNDYEGFAFDGAASREGANA</sequence>
<dbReference type="PANTHER" id="PTHR43098">
    <property type="entry name" value="L-ORNITHINE N(5)-MONOOXYGENASE-RELATED"/>
    <property type="match status" value="1"/>
</dbReference>
<name>A0A6J4NJM1_9ACTN</name>
<keyword evidence="3" id="KW-0285">Flavoprotein</keyword>